<reference evidence="6" key="3">
    <citation type="journal article" date="2019" name="Int. J. Syst. Evol. Microbiol.">
        <title>The Global Catalogue of Microorganisms (GCM) 10K type strain sequencing project: providing services to taxonomists for standard genome sequencing and annotation.</title>
        <authorList>
            <consortium name="The Broad Institute Genomics Platform"/>
            <consortium name="The Broad Institute Genome Sequencing Center for Infectious Disease"/>
            <person name="Wu L."/>
            <person name="Ma J."/>
        </authorList>
    </citation>
    <scope>NUCLEOTIDE SEQUENCE [LARGE SCALE GENOMIC DNA]</scope>
    <source>
        <strain evidence="6">JCM 10664</strain>
    </source>
</reference>
<reference evidence="4 5" key="2">
    <citation type="journal article" date="2014" name="Int. J. Syst. Evol. Microbiol.">
        <title>Complete genome sequence of Corynebacterium casei LMG S-19264T (=DSM 44701T), isolated from a smear-ripened cheese.</title>
        <authorList>
            <consortium name="US DOE Joint Genome Institute (JGI-PGF)"/>
            <person name="Walter F."/>
            <person name="Albersmeier A."/>
            <person name="Kalinowski J."/>
            <person name="Ruckert C."/>
        </authorList>
    </citation>
    <scope>NUCLEOTIDE SEQUENCE [LARGE SCALE GENOMIC DNA]</scope>
    <source>
        <strain evidence="4 5">CGMCC 4.7206</strain>
    </source>
</reference>
<dbReference type="AlphaFoldDB" id="A0A917N8L4"/>
<evidence type="ECO:0000313" key="3">
    <source>
        <dbReference type="EMBL" id="GAA0525805.1"/>
    </source>
</evidence>
<feature type="signal peptide" evidence="2">
    <location>
        <begin position="1"/>
        <end position="31"/>
    </location>
</feature>
<name>A0A917N8L4_9PSEU</name>
<proteinExistence type="predicted"/>
<feature type="region of interest" description="Disordered" evidence="1">
    <location>
        <begin position="71"/>
        <end position="93"/>
    </location>
</feature>
<feature type="chain" id="PRO_5038491049" description="Secreted protein" evidence="2">
    <location>
        <begin position="32"/>
        <end position="93"/>
    </location>
</feature>
<evidence type="ECO:0000313" key="4">
    <source>
        <dbReference type="EMBL" id="GGI78143.1"/>
    </source>
</evidence>
<evidence type="ECO:0000313" key="6">
    <source>
        <dbReference type="Proteomes" id="UP001500220"/>
    </source>
</evidence>
<dbReference type="Proteomes" id="UP001500220">
    <property type="component" value="Unassembled WGS sequence"/>
</dbReference>
<feature type="compositionally biased region" description="Acidic residues" evidence="1">
    <location>
        <begin position="83"/>
        <end position="93"/>
    </location>
</feature>
<dbReference type="EMBL" id="BMMT01000003">
    <property type="protein sequence ID" value="GGI78143.1"/>
    <property type="molecule type" value="Genomic_DNA"/>
</dbReference>
<reference evidence="3" key="1">
    <citation type="journal article" date="2014" name="Int. J. Syst. Evol. Microbiol.">
        <title>Complete genome of a new Firmicutes species belonging to the dominant human colonic microbiota ('Ruminococcus bicirculans') reveals two chromosomes and a selective capacity to utilize plant glucans.</title>
        <authorList>
            <consortium name="NISC Comparative Sequencing Program"/>
            <person name="Wegmann U."/>
            <person name="Louis P."/>
            <person name="Goesmann A."/>
            <person name="Henrissat B."/>
            <person name="Duncan S.H."/>
            <person name="Flint H.J."/>
        </authorList>
    </citation>
    <scope>NUCLEOTIDE SEQUENCE</scope>
    <source>
        <strain evidence="3">JCM 10664</strain>
    </source>
</reference>
<evidence type="ECO:0000256" key="2">
    <source>
        <dbReference type="SAM" id="SignalP"/>
    </source>
</evidence>
<dbReference type="Proteomes" id="UP000597989">
    <property type="component" value="Unassembled WGS sequence"/>
</dbReference>
<evidence type="ECO:0000256" key="1">
    <source>
        <dbReference type="SAM" id="MobiDB-lite"/>
    </source>
</evidence>
<accession>A0A917N8L4</accession>
<evidence type="ECO:0008006" key="7">
    <source>
        <dbReference type="Google" id="ProtNLM"/>
    </source>
</evidence>
<dbReference type="RefSeq" id="WP_188986450.1">
    <property type="nucleotide sequence ID" value="NZ_BAAAHC010000011.1"/>
</dbReference>
<keyword evidence="6" id="KW-1185">Reference proteome</keyword>
<reference evidence="3" key="5">
    <citation type="submission" date="2023-12" db="EMBL/GenBank/DDBJ databases">
        <authorList>
            <person name="Sun Q."/>
            <person name="Inoue M."/>
        </authorList>
    </citation>
    <scope>NUCLEOTIDE SEQUENCE</scope>
    <source>
        <strain evidence="3">JCM 10664</strain>
    </source>
</reference>
<sequence>MTSSVRLLGTAVALGTSLLAAGLLPSAAAFADSDIGKAGDVGEDGAGFSVCKPISFTGQITVQCSVAPNGGAADGEATAAVAESEEDSESSDD</sequence>
<gene>
    <name evidence="3" type="ORF">GCM10009545_30150</name>
    <name evidence="4" type="ORF">GCM10011581_14040</name>
</gene>
<protein>
    <recommendedName>
        <fullName evidence="7">Secreted protein</fullName>
    </recommendedName>
</protein>
<reference evidence="4" key="4">
    <citation type="submission" date="2020-09" db="EMBL/GenBank/DDBJ databases">
        <authorList>
            <person name="Sun Q."/>
            <person name="Zhou Y."/>
        </authorList>
    </citation>
    <scope>NUCLEOTIDE SEQUENCE</scope>
    <source>
        <strain evidence="4">CGMCC 4.7206</strain>
    </source>
</reference>
<comment type="caution">
    <text evidence="4">The sequence shown here is derived from an EMBL/GenBank/DDBJ whole genome shotgun (WGS) entry which is preliminary data.</text>
</comment>
<dbReference type="EMBL" id="BAAAHC010000011">
    <property type="protein sequence ID" value="GAA0525805.1"/>
    <property type="molecule type" value="Genomic_DNA"/>
</dbReference>
<feature type="compositionally biased region" description="Low complexity" evidence="1">
    <location>
        <begin position="71"/>
        <end position="82"/>
    </location>
</feature>
<evidence type="ECO:0000313" key="5">
    <source>
        <dbReference type="Proteomes" id="UP000597989"/>
    </source>
</evidence>
<organism evidence="4 5">
    <name type="scientific">Saccharopolyspora thermophila</name>
    <dbReference type="NCBI Taxonomy" id="89367"/>
    <lineage>
        <taxon>Bacteria</taxon>
        <taxon>Bacillati</taxon>
        <taxon>Actinomycetota</taxon>
        <taxon>Actinomycetes</taxon>
        <taxon>Pseudonocardiales</taxon>
        <taxon>Pseudonocardiaceae</taxon>
        <taxon>Saccharopolyspora</taxon>
    </lineage>
</organism>
<keyword evidence="2" id="KW-0732">Signal</keyword>